<dbReference type="PANTHER" id="PTHR30269:SF0">
    <property type="entry name" value="MEMBRANE TRANSPORTER PROTEIN YFCA-RELATED"/>
    <property type="match status" value="1"/>
</dbReference>
<feature type="transmembrane region" description="Helical" evidence="8">
    <location>
        <begin position="103"/>
        <end position="121"/>
    </location>
</feature>
<evidence type="ECO:0000256" key="8">
    <source>
        <dbReference type="RuleBase" id="RU363041"/>
    </source>
</evidence>
<feature type="transmembrane region" description="Helical" evidence="8">
    <location>
        <begin position="158"/>
        <end position="178"/>
    </location>
</feature>
<dbReference type="Proteomes" id="UP000251891">
    <property type="component" value="Unassembled WGS sequence"/>
</dbReference>
<evidence type="ECO:0000313" key="10">
    <source>
        <dbReference type="Proteomes" id="UP000251891"/>
    </source>
</evidence>
<evidence type="ECO:0000313" key="9">
    <source>
        <dbReference type="EMBL" id="RAY16065.1"/>
    </source>
</evidence>
<gene>
    <name evidence="9" type="ORF">DPM19_03780</name>
</gene>
<name>A0A365HAE0_9ACTN</name>
<feature type="transmembrane region" description="Helical" evidence="8">
    <location>
        <begin position="190"/>
        <end position="208"/>
    </location>
</feature>
<comment type="similarity">
    <text evidence="2 8">Belongs to the 4-toluene sulfonate uptake permease (TSUP) (TC 2.A.102) family.</text>
</comment>
<dbReference type="GO" id="GO:0005886">
    <property type="term" value="C:plasma membrane"/>
    <property type="evidence" value="ECO:0007669"/>
    <property type="project" value="UniProtKB-SubCell"/>
</dbReference>
<keyword evidence="6 8" id="KW-1133">Transmembrane helix</keyword>
<feature type="transmembrane region" description="Helical" evidence="8">
    <location>
        <begin position="215"/>
        <end position="233"/>
    </location>
</feature>
<evidence type="ECO:0000256" key="1">
    <source>
        <dbReference type="ARBA" id="ARBA00004651"/>
    </source>
</evidence>
<keyword evidence="5 8" id="KW-0812">Transmembrane</keyword>
<evidence type="ECO:0000256" key="5">
    <source>
        <dbReference type="ARBA" id="ARBA00022692"/>
    </source>
</evidence>
<sequence length="258" mass="26255">MDPAHAALLAGAGFLAGVCNAVAGGGTLLTFPALLATGLPPVAANVTNTVAVWPGYLGGTAAFRERLRERRPLIARLLVTALLGGVVGTVLLLAAPAEVFDAVVPYLVLGATAIFGLQPMLTRRLNRRRSADTADGTGSEDRTVGAPLTAAMFLGGAYGAYFGGGLGFILLAVLMLGVSAELRFLNGVKALLSLGVNTVALLVFVVFGDVHWLSVAIIGPLCLLGGVVGGRLAQRLSATALRTVVVVFGLAVGVAMLR</sequence>
<dbReference type="OrthoDB" id="3782574at2"/>
<dbReference type="AlphaFoldDB" id="A0A365HAE0"/>
<proteinExistence type="inferred from homology"/>
<organism evidence="9 10">
    <name type="scientific">Actinomadura craniellae</name>
    <dbReference type="NCBI Taxonomy" id="2231787"/>
    <lineage>
        <taxon>Bacteria</taxon>
        <taxon>Bacillati</taxon>
        <taxon>Actinomycetota</taxon>
        <taxon>Actinomycetes</taxon>
        <taxon>Streptosporangiales</taxon>
        <taxon>Thermomonosporaceae</taxon>
        <taxon>Actinomadura</taxon>
    </lineage>
</organism>
<evidence type="ECO:0000256" key="7">
    <source>
        <dbReference type="ARBA" id="ARBA00023136"/>
    </source>
</evidence>
<feature type="transmembrane region" description="Helical" evidence="8">
    <location>
        <begin position="73"/>
        <end position="97"/>
    </location>
</feature>
<dbReference type="PANTHER" id="PTHR30269">
    <property type="entry name" value="TRANSMEMBRANE PROTEIN YFCA"/>
    <property type="match status" value="1"/>
</dbReference>
<evidence type="ECO:0000256" key="3">
    <source>
        <dbReference type="ARBA" id="ARBA00022448"/>
    </source>
</evidence>
<keyword evidence="10" id="KW-1185">Reference proteome</keyword>
<feature type="transmembrane region" description="Helical" evidence="8">
    <location>
        <begin position="31"/>
        <end position="53"/>
    </location>
</feature>
<dbReference type="InterPro" id="IPR052017">
    <property type="entry name" value="TSUP"/>
</dbReference>
<comment type="subcellular location">
    <subcellularLocation>
        <location evidence="1 8">Cell membrane</location>
        <topology evidence="1 8">Multi-pass membrane protein</topology>
    </subcellularLocation>
</comment>
<dbReference type="Pfam" id="PF01925">
    <property type="entry name" value="TauE"/>
    <property type="match status" value="1"/>
</dbReference>
<feature type="transmembrane region" description="Helical" evidence="8">
    <location>
        <begin position="239"/>
        <end position="257"/>
    </location>
</feature>
<keyword evidence="3" id="KW-0813">Transport</keyword>
<protein>
    <recommendedName>
        <fullName evidence="8">Probable membrane transporter protein</fullName>
    </recommendedName>
</protein>
<dbReference type="InterPro" id="IPR002781">
    <property type="entry name" value="TM_pro_TauE-like"/>
</dbReference>
<dbReference type="RefSeq" id="WP_111863407.1">
    <property type="nucleotide sequence ID" value="NZ_QLYX01000002.1"/>
</dbReference>
<comment type="caution">
    <text evidence="9">The sequence shown here is derived from an EMBL/GenBank/DDBJ whole genome shotgun (WGS) entry which is preliminary data.</text>
</comment>
<evidence type="ECO:0000256" key="2">
    <source>
        <dbReference type="ARBA" id="ARBA00009142"/>
    </source>
</evidence>
<keyword evidence="4 8" id="KW-1003">Cell membrane</keyword>
<reference evidence="9 10" key="1">
    <citation type="submission" date="2018-06" db="EMBL/GenBank/DDBJ databases">
        <title>Actinomadura craniellae sp. nov. isolated from marine sponge Craniella sp.</title>
        <authorList>
            <person name="Li L."/>
            <person name="Xu Q.H."/>
            <person name="Lin H.W."/>
            <person name="Lu Y.H."/>
        </authorList>
    </citation>
    <scope>NUCLEOTIDE SEQUENCE [LARGE SCALE GENOMIC DNA]</scope>
    <source>
        <strain evidence="9 10">LHW63021</strain>
    </source>
</reference>
<keyword evidence="7 8" id="KW-0472">Membrane</keyword>
<evidence type="ECO:0000256" key="6">
    <source>
        <dbReference type="ARBA" id="ARBA00022989"/>
    </source>
</evidence>
<accession>A0A365HAE0</accession>
<dbReference type="EMBL" id="QLYX01000002">
    <property type="protein sequence ID" value="RAY16065.1"/>
    <property type="molecule type" value="Genomic_DNA"/>
</dbReference>
<evidence type="ECO:0000256" key="4">
    <source>
        <dbReference type="ARBA" id="ARBA00022475"/>
    </source>
</evidence>